<gene>
    <name evidence="2" type="ORF">Esi_0031_0009</name>
</gene>
<evidence type="ECO:0000313" key="3">
    <source>
        <dbReference type="Proteomes" id="UP000002630"/>
    </source>
</evidence>
<dbReference type="EMBL" id="FN649760">
    <property type="protein sequence ID" value="CBN80056.1"/>
    <property type="molecule type" value="Genomic_DNA"/>
</dbReference>
<dbReference type="AlphaFoldDB" id="D8LKS3"/>
<proteinExistence type="predicted"/>
<organism evidence="2 3">
    <name type="scientific">Ectocarpus siliculosus</name>
    <name type="common">Brown alga</name>
    <name type="synonym">Conferva siliculosa</name>
    <dbReference type="NCBI Taxonomy" id="2880"/>
    <lineage>
        <taxon>Eukaryota</taxon>
        <taxon>Sar</taxon>
        <taxon>Stramenopiles</taxon>
        <taxon>Ochrophyta</taxon>
        <taxon>PX clade</taxon>
        <taxon>Phaeophyceae</taxon>
        <taxon>Ectocarpales</taxon>
        <taxon>Ectocarpaceae</taxon>
        <taxon>Ectocarpus</taxon>
    </lineage>
</organism>
<name>D8LKS3_ECTSI</name>
<evidence type="ECO:0000256" key="1">
    <source>
        <dbReference type="SAM" id="MobiDB-lite"/>
    </source>
</evidence>
<protein>
    <submittedName>
        <fullName evidence="2">Uncharacterized protein</fullName>
    </submittedName>
</protein>
<feature type="region of interest" description="Disordered" evidence="1">
    <location>
        <begin position="1"/>
        <end position="39"/>
    </location>
</feature>
<accession>D8LKS3</accession>
<keyword evidence="3" id="KW-1185">Reference proteome</keyword>
<sequence>MEGEVSFSGGIRRKLDERRRRLRGGSDNPSDASSTTDQDLDVQFIRVEKELELKTKEL</sequence>
<dbReference type="Proteomes" id="UP000002630">
    <property type="component" value="Unassembled WGS sequence"/>
</dbReference>
<evidence type="ECO:0000313" key="2">
    <source>
        <dbReference type="EMBL" id="CBN80056.1"/>
    </source>
</evidence>
<dbReference type="InParanoid" id="D8LKS3"/>
<reference evidence="2 3" key="1">
    <citation type="journal article" date="2010" name="Nature">
        <title>The Ectocarpus genome and the independent evolution of multicellularity in brown algae.</title>
        <authorList>
            <person name="Cock J.M."/>
            <person name="Sterck L."/>
            <person name="Rouze P."/>
            <person name="Scornet D."/>
            <person name="Allen A.E."/>
            <person name="Amoutzias G."/>
            <person name="Anthouard V."/>
            <person name="Artiguenave F."/>
            <person name="Aury J.M."/>
            <person name="Badger J.H."/>
            <person name="Beszteri B."/>
            <person name="Billiau K."/>
            <person name="Bonnet E."/>
            <person name="Bothwell J.H."/>
            <person name="Bowler C."/>
            <person name="Boyen C."/>
            <person name="Brownlee C."/>
            <person name="Carrano C.J."/>
            <person name="Charrier B."/>
            <person name="Cho G.Y."/>
            <person name="Coelho S.M."/>
            <person name="Collen J."/>
            <person name="Corre E."/>
            <person name="Da Silva C."/>
            <person name="Delage L."/>
            <person name="Delaroque N."/>
            <person name="Dittami S.M."/>
            <person name="Doulbeau S."/>
            <person name="Elias M."/>
            <person name="Farnham G."/>
            <person name="Gachon C.M."/>
            <person name="Gschloessl B."/>
            <person name="Heesch S."/>
            <person name="Jabbari K."/>
            <person name="Jubin C."/>
            <person name="Kawai H."/>
            <person name="Kimura K."/>
            <person name="Kloareg B."/>
            <person name="Kupper F.C."/>
            <person name="Lang D."/>
            <person name="Le Bail A."/>
            <person name="Leblanc C."/>
            <person name="Lerouge P."/>
            <person name="Lohr M."/>
            <person name="Lopez P.J."/>
            <person name="Martens C."/>
            <person name="Maumus F."/>
            <person name="Michel G."/>
            <person name="Miranda-Saavedra D."/>
            <person name="Morales J."/>
            <person name="Moreau H."/>
            <person name="Motomura T."/>
            <person name="Nagasato C."/>
            <person name="Napoli C.A."/>
            <person name="Nelson D.R."/>
            <person name="Nyvall-Collen P."/>
            <person name="Peters A.F."/>
            <person name="Pommier C."/>
            <person name="Potin P."/>
            <person name="Poulain J."/>
            <person name="Quesneville H."/>
            <person name="Read B."/>
            <person name="Rensing S.A."/>
            <person name="Ritter A."/>
            <person name="Rousvoal S."/>
            <person name="Samanta M."/>
            <person name="Samson G."/>
            <person name="Schroeder D.C."/>
            <person name="Segurens B."/>
            <person name="Strittmatter M."/>
            <person name="Tonon T."/>
            <person name="Tregear J.W."/>
            <person name="Valentin K."/>
            <person name="von Dassow P."/>
            <person name="Yamagishi T."/>
            <person name="Van de Peer Y."/>
            <person name="Wincker P."/>
        </authorList>
    </citation>
    <scope>NUCLEOTIDE SEQUENCE [LARGE SCALE GENOMIC DNA]</scope>
    <source>
        <strain evidence="3">Ec32 / CCAP1310/4</strain>
    </source>
</reference>
<feature type="compositionally biased region" description="Polar residues" evidence="1">
    <location>
        <begin position="27"/>
        <end position="37"/>
    </location>
</feature>